<dbReference type="AlphaFoldDB" id="A0A6G9CUP3"/>
<evidence type="ECO:0000313" key="1">
    <source>
        <dbReference type="EMBL" id="QIP40717.1"/>
    </source>
</evidence>
<dbReference type="Proteomes" id="UP000502345">
    <property type="component" value="Chromosome"/>
</dbReference>
<dbReference type="EMBL" id="CP050124">
    <property type="protein sequence ID" value="QIP40717.1"/>
    <property type="molecule type" value="Genomic_DNA"/>
</dbReference>
<gene>
    <name evidence="1" type="ORF">G9444_3473</name>
</gene>
<organism evidence="1 2">
    <name type="scientific">Rhodococcus erythropolis</name>
    <name type="common">Arthrobacter picolinophilus</name>
    <dbReference type="NCBI Taxonomy" id="1833"/>
    <lineage>
        <taxon>Bacteria</taxon>
        <taxon>Bacillati</taxon>
        <taxon>Actinomycetota</taxon>
        <taxon>Actinomycetes</taxon>
        <taxon>Mycobacteriales</taxon>
        <taxon>Nocardiaceae</taxon>
        <taxon>Rhodococcus</taxon>
        <taxon>Rhodococcus erythropolis group</taxon>
    </lineage>
</organism>
<name>A0A6G9CUP3_RHOER</name>
<proteinExistence type="predicted"/>
<accession>A0A6G9CUP3</accession>
<reference evidence="1 2" key="1">
    <citation type="submission" date="2020-03" db="EMBL/GenBank/DDBJ databases">
        <title>Screen low temperature-resistant strains for efficient degradation of petroleum hydrocarbons under the low temperature.</title>
        <authorList>
            <person name="Wang Y."/>
            <person name="Chen J."/>
        </authorList>
    </citation>
    <scope>NUCLEOTIDE SEQUENCE [LARGE SCALE GENOMIC DNA]</scope>
    <source>
        <strain evidence="1 2">KB1</strain>
    </source>
</reference>
<sequence length="35" mass="3830">MSTEAIISPPSKLTFLMKLVRCIARSDGSVSFQKS</sequence>
<evidence type="ECO:0000313" key="2">
    <source>
        <dbReference type="Proteomes" id="UP000502345"/>
    </source>
</evidence>
<protein>
    <submittedName>
        <fullName evidence="1">Uncharacterized protein</fullName>
    </submittedName>
</protein>